<organism evidence="1 2">
    <name type="scientific">Fusarium tjaetaba</name>
    <dbReference type="NCBI Taxonomy" id="1567544"/>
    <lineage>
        <taxon>Eukaryota</taxon>
        <taxon>Fungi</taxon>
        <taxon>Dikarya</taxon>
        <taxon>Ascomycota</taxon>
        <taxon>Pezizomycotina</taxon>
        <taxon>Sordariomycetes</taxon>
        <taxon>Hypocreomycetidae</taxon>
        <taxon>Hypocreales</taxon>
        <taxon>Nectriaceae</taxon>
        <taxon>Fusarium</taxon>
        <taxon>Fusarium fujikuroi species complex</taxon>
    </lineage>
</organism>
<dbReference type="AlphaFoldDB" id="A0A8H5VHK3"/>
<sequence length="1269" mass="136008">MTTNVVVIPMAIEAFSVSSFNKSNISLAPLAQPDLARLDGAQSPIAYDLIDHLDTSNQAKFDCRVNTRFVDVTTPASESSTLGGQPISSREGVYVSWCMPQAFRAGITPSENNSLDADERIRRGFKGAAPNPTGPGDPNFQFRPVPNRWVVIRTNGSDPAAALIIESDCLRDVSDPSFRKPYDVAALSSATIDPTKPITQNRSFLGSFSLLSSYISDQNSYTYRSQPLTLVQPGDEFFVDQQPTNIGVFSVLDDLHDLRQGSDVNKSQTLSYMVIGYHSDMDLDPLVLSTTLSSGTNPTNEDILSALGVTLPTSDFDFLTEAISSDTGRTVCHGVLRNVEWGGDEYNLVTPSSDLQQAIASTQPVAIGLDALDALSGLLNAQGSGVDSTVMQFIDQLSAITVSGYNGGGDSVDQVHKAMDLASSGWNSVTSGGSVWKLPNKPQQNGLKGMDLSTIASLLPSLQVLNEQQMAIDACVQEKEQTLRQLYGAWWNAVALTLLPSPMYAQNRTIVQSAATTAVARLAVLNNTIATQSKAVAATKAGIEKKLGGNSLIQTQARQFGRRQDPTVLFAGTSNGWPNSFHEAVAARLASDIPVLPENGSSDIVGSTLTDLGDAKFPTFLSDTASRLLNDFLQPDSSKKTWPASAYAYLEDADSKQGWFPLFLEWELEYYHIPFQNWSFVPDTTTGCWQWEINPNNILAKDPTASADRRRISGRAAILPQAGLTLQASVRQFLDLQPPGSVKEADRSSILQSAGQLEYLSTPIGGFTDHLLTLRRGHYPAPSSPSKELLATLGISADDLSQVNVLHGMAPYGSGTNLHPDYTSAFSPFKPVVHGQARFTRLTLVDKFGQMVVAVKPEGGPTTYPAVNPWPTELYPCLSPMLTCDVTTDGSANTVTSVDTKNNGCPYFQLPPGINQPSRLNASYMIPGAPTATVASEWDNPVWGWLVPNYIDECIQIFDGTGGFVAEVRIQDSTFTIPDAIKTNTPQGRLADLVKALSTDADLALSIYTMMADATDSLLSTAGDFANLLPAAFGRPFCLADVGLSIELSTPALTDTSLLTESTAQQEPAVTDYTFQVALGNSLAAFDGLVATFPSTGSITAFSSTAAELGADSDSESAQNAQAAISLTPYFIPGDTDNIMAAHSTQRVRISCVVDPILPWHVYSGDLFPVQPVSLPGWAVTEALGNMEAFFTCGPILVPEVPCNESSSIQMPLASMVPAGEAAWWWSNDSQSTAGEKIAVQGMRSLLDVDASGKSAVVDGYIVVQQKQR</sequence>
<dbReference type="GeneID" id="59296568"/>
<dbReference type="EMBL" id="JAAQRI010000280">
    <property type="protein sequence ID" value="KAF5621334.1"/>
    <property type="molecule type" value="Genomic_DNA"/>
</dbReference>
<proteinExistence type="predicted"/>
<name>A0A8H5VHK3_9HYPO</name>
<reference evidence="1 2" key="1">
    <citation type="submission" date="2020-05" db="EMBL/GenBank/DDBJ databases">
        <title>Identification and distribution of gene clusters putatively required for synthesis of sphingolipid metabolism inhibitors in phylogenetically diverse species of the filamentous fungus Fusarium.</title>
        <authorList>
            <person name="Kim H.-S."/>
            <person name="Busman M."/>
            <person name="Brown D.W."/>
            <person name="Divon H."/>
            <person name="Uhlig S."/>
            <person name="Proctor R.H."/>
        </authorList>
    </citation>
    <scope>NUCLEOTIDE SEQUENCE [LARGE SCALE GENOMIC DNA]</scope>
    <source>
        <strain evidence="1 2">NRRL 66243</strain>
    </source>
</reference>
<comment type="caution">
    <text evidence="1">The sequence shown here is derived from an EMBL/GenBank/DDBJ whole genome shotgun (WGS) entry which is preliminary data.</text>
</comment>
<dbReference type="RefSeq" id="XP_037201613.1">
    <property type="nucleotide sequence ID" value="XM_037344298.1"/>
</dbReference>
<evidence type="ECO:0000313" key="2">
    <source>
        <dbReference type="Proteomes" id="UP000530670"/>
    </source>
</evidence>
<gene>
    <name evidence="1" type="ORF">FTJAE_11363</name>
</gene>
<accession>A0A8H5VHK3</accession>
<evidence type="ECO:0000313" key="1">
    <source>
        <dbReference type="EMBL" id="KAF5621334.1"/>
    </source>
</evidence>
<dbReference type="OrthoDB" id="2992173at2759"/>
<dbReference type="Proteomes" id="UP000530670">
    <property type="component" value="Unassembled WGS sequence"/>
</dbReference>
<protein>
    <submittedName>
        <fullName evidence="1">Uncharacterized protein</fullName>
    </submittedName>
</protein>
<keyword evidence="2" id="KW-1185">Reference proteome</keyword>